<feature type="transmembrane region" description="Helical" evidence="3">
    <location>
        <begin position="300"/>
        <end position="320"/>
    </location>
</feature>
<feature type="transmembrane region" description="Helical" evidence="3">
    <location>
        <begin position="170"/>
        <end position="189"/>
    </location>
</feature>
<comment type="similarity">
    <text evidence="1">Belongs to the multi antimicrobial extrusion (MATE) (TC 2.A.66.1) family.</text>
</comment>
<dbReference type="GO" id="GO:0015297">
    <property type="term" value="F:antiporter activity"/>
    <property type="evidence" value="ECO:0007669"/>
    <property type="project" value="InterPro"/>
</dbReference>
<proteinExistence type="inferred from homology"/>
<dbReference type="PANTHER" id="PTHR11206">
    <property type="entry name" value="MULTIDRUG RESISTANCE PROTEIN"/>
    <property type="match status" value="1"/>
</dbReference>
<dbReference type="GO" id="GO:0042910">
    <property type="term" value="F:xenobiotic transmembrane transporter activity"/>
    <property type="evidence" value="ECO:0007669"/>
    <property type="project" value="InterPro"/>
</dbReference>
<name>A0A438E706_VITVI</name>
<keyword evidence="3" id="KW-0812">Transmembrane</keyword>
<feature type="transmembrane region" description="Helical" evidence="3">
    <location>
        <begin position="228"/>
        <end position="248"/>
    </location>
</feature>
<evidence type="ECO:0000313" key="4">
    <source>
        <dbReference type="EMBL" id="RVW43390.1"/>
    </source>
</evidence>
<feature type="compositionally biased region" description="Polar residues" evidence="2">
    <location>
        <begin position="8"/>
        <end position="21"/>
    </location>
</feature>
<keyword evidence="3" id="KW-0472">Membrane</keyword>
<dbReference type="GO" id="GO:0016020">
    <property type="term" value="C:membrane"/>
    <property type="evidence" value="ECO:0007669"/>
    <property type="project" value="InterPro"/>
</dbReference>
<dbReference type="Proteomes" id="UP000288805">
    <property type="component" value="Unassembled WGS sequence"/>
</dbReference>
<evidence type="ECO:0000256" key="1">
    <source>
        <dbReference type="ARBA" id="ARBA00010199"/>
    </source>
</evidence>
<reference evidence="4 5" key="1">
    <citation type="journal article" date="2018" name="PLoS Genet.">
        <title>Population sequencing reveals clonal diversity and ancestral inbreeding in the grapevine cultivar Chardonnay.</title>
        <authorList>
            <person name="Roach M.J."/>
            <person name="Johnson D.L."/>
            <person name="Bohlmann J."/>
            <person name="van Vuuren H.J."/>
            <person name="Jones S.J."/>
            <person name="Pretorius I.S."/>
            <person name="Schmidt S.A."/>
            <person name="Borneman A.R."/>
        </authorList>
    </citation>
    <scope>NUCLEOTIDE SEQUENCE [LARGE SCALE GENOMIC DNA]</scope>
    <source>
        <strain evidence="5">cv. Chardonnay</strain>
        <tissue evidence="4">Leaf</tissue>
    </source>
</reference>
<accession>A0A438E706</accession>
<keyword evidence="3" id="KW-1133">Transmembrane helix</keyword>
<dbReference type="EMBL" id="QGNW01001381">
    <property type="protein sequence ID" value="RVW43390.1"/>
    <property type="molecule type" value="Genomic_DNA"/>
</dbReference>
<dbReference type="InterPro" id="IPR002528">
    <property type="entry name" value="MATE_fam"/>
</dbReference>
<sequence>MENDEQPLLSTTHDQEQTQNPRPAKTGFFSFLAANYDDDMDPINGVGDFFREFRVESKKLWHIAGPAIFTYLCRYSLGAITQVFVGHIGALQLAAFAVENSVISMFSLGTMRPGDTLWASVWSRATGYARGVHAEIMDYPCYHSLTLSLIYIFAEQILKLIGETEEISKAAGVFALWMLPQLFSYALSFPISKFLQSQRKMLVLSLTAGVTLVLHAFFSWLLIMKLGWGLVGAAVFGSVVLHGINPLAGYLKNAEVSVDALSICMTILGWAVMLSIGFNAAVSVRVSNELGASHPRTAKFSVAVAAITSFLISVVLSLILIAARRQYPDLFSSNAEIKKLVYSLTPLLAVCIVINNIQPVLSERGKATTDHWRLVLIIIWWYIQASMAEERIRKWGGAETAKENHSEN</sequence>
<organism evidence="4 5">
    <name type="scientific">Vitis vinifera</name>
    <name type="common">Grape</name>
    <dbReference type="NCBI Taxonomy" id="29760"/>
    <lineage>
        <taxon>Eukaryota</taxon>
        <taxon>Viridiplantae</taxon>
        <taxon>Streptophyta</taxon>
        <taxon>Embryophyta</taxon>
        <taxon>Tracheophyta</taxon>
        <taxon>Spermatophyta</taxon>
        <taxon>Magnoliopsida</taxon>
        <taxon>eudicotyledons</taxon>
        <taxon>Gunneridae</taxon>
        <taxon>Pentapetalae</taxon>
        <taxon>rosids</taxon>
        <taxon>Vitales</taxon>
        <taxon>Vitaceae</taxon>
        <taxon>Viteae</taxon>
        <taxon>Vitis</taxon>
    </lineage>
</organism>
<comment type="caution">
    <text evidence="4">The sequence shown here is derived from an EMBL/GenBank/DDBJ whole genome shotgun (WGS) entry which is preliminary data.</text>
</comment>
<dbReference type="Pfam" id="PF01554">
    <property type="entry name" value="MatE"/>
    <property type="match status" value="2"/>
</dbReference>
<feature type="transmembrane region" description="Helical" evidence="3">
    <location>
        <begin position="260"/>
        <end position="280"/>
    </location>
</feature>
<dbReference type="AlphaFoldDB" id="A0A438E706"/>
<feature type="transmembrane region" description="Helical" evidence="3">
    <location>
        <begin position="201"/>
        <end position="222"/>
    </location>
</feature>
<feature type="region of interest" description="Disordered" evidence="2">
    <location>
        <begin position="1"/>
        <end position="24"/>
    </location>
</feature>
<protein>
    <submittedName>
        <fullName evidence="4">Protein detoxification 31</fullName>
    </submittedName>
</protein>
<evidence type="ECO:0000256" key="3">
    <source>
        <dbReference type="SAM" id="Phobius"/>
    </source>
</evidence>
<evidence type="ECO:0000256" key="2">
    <source>
        <dbReference type="SAM" id="MobiDB-lite"/>
    </source>
</evidence>
<gene>
    <name evidence="4" type="primary">DTX31_1</name>
    <name evidence="4" type="ORF">CK203_070303</name>
</gene>
<evidence type="ECO:0000313" key="5">
    <source>
        <dbReference type="Proteomes" id="UP000288805"/>
    </source>
</evidence>